<dbReference type="STRING" id="41047.A0A397HVS0"/>
<keyword evidence="3" id="KW-1185">Reference proteome</keyword>
<keyword evidence="1" id="KW-1133">Transmembrane helix</keyword>
<dbReference type="OrthoDB" id="4261061at2759"/>
<dbReference type="AlphaFoldDB" id="A0A397HVS0"/>
<accession>A0A397HVS0</accession>
<feature type="transmembrane region" description="Helical" evidence="1">
    <location>
        <begin position="68"/>
        <end position="90"/>
    </location>
</feature>
<dbReference type="GeneID" id="38127201"/>
<feature type="transmembrane region" description="Helical" evidence="1">
    <location>
        <begin position="41"/>
        <end position="61"/>
    </location>
</feature>
<feature type="transmembrane region" description="Helical" evidence="1">
    <location>
        <begin position="122"/>
        <end position="147"/>
    </location>
</feature>
<dbReference type="RefSeq" id="XP_026618566.1">
    <property type="nucleotide sequence ID" value="XM_026758846.1"/>
</dbReference>
<keyword evidence="1" id="KW-0812">Transmembrane</keyword>
<comment type="caution">
    <text evidence="2">The sequence shown here is derived from an EMBL/GenBank/DDBJ whole genome shotgun (WGS) entry which is preliminary data.</text>
</comment>
<dbReference type="VEuPathDB" id="FungiDB:CDV56_105227"/>
<feature type="transmembrane region" description="Helical" evidence="1">
    <location>
        <begin position="159"/>
        <end position="180"/>
    </location>
</feature>
<gene>
    <name evidence="2" type="ORF">CDV56_105227</name>
</gene>
<protein>
    <submittedName>
        <fullName evidence="2">Uncharacterized protein</fullName>
    </submittedName>
</protein>
<evidence type="ECO:0000313" key="2">
    <source>
        <dbReference type="EMBL" id="RHZ67315.1"/>
    </source>
</evidence>
<sequence>MLAPAQFLSGIGSNCPSNLGFLAYNYYTQIAWYQAVRDKQLHALSLLPVHFNLVYLFTYWGGVTSGNIYMAVLQGLGTAAVLILNTVSAWKSWETNLPEGYGTYQFFFFGWRTLTPGWRKFILAWQIGDSLFAVNGVLITLVLPVVAVQRRWERKVEWWFKYLAVPAGAALMLFCFWPLILWTELIVQRNHIESETDMVAVWLFVAQCVAMIVPSCTGWMRSGKERTGGDRGEDGESLWSTFCAVARGLRRPAMQDGNELQP</sequence>
<dbReference type="Proteomes" id="UP000215305">
    <property type="component" value="Unassembled WGS sequence"/>
</dbReference>
<reference evidence="2" key="1">
    <citation type="submission" date="2018-08" db="EMBL/GenBank/DDBJ databases">
        <title>Draft genome sequence of azole-resistant Aspergillus thermomutatus (Neosartorya pseudofischeri) strain HMR AF 39, isolated from a human nasal aspirate.</title>
        <authorList>
            <person name="Parent-Michaud M."/>
            <person name="Dufresne P.J."/>
            <person name="Fournier E."/>
            <person name="Martineau C."/>
            <person name="Moreira S."/>
            <person name="Perkins V."/>
            <person name="De Repentigny L."/>
            <person name="Dufresne S.F."/>
        </authorList>
    </citation>
    <scope>NUCLEOTIDE SEQUENCE [LARGE SCALE GENOMIC DNA]</scope>
    <source>
        <strain evidence="2">HMR AF 39</strain>
    </source>
</reference>
<evidence type="ECO:0000256" key="1">
    <source>
        <dbReference type="SAM" id="Phobius"/>
    </source>
</evidence>
<evidence type="ECO:0000313" key="3">
    <source>
        <dbReference type="Proteomes" id="UP000215305"/>
    </source>
</evidence>
<keyword evidence="1" id="KW-0472">Membrane</keyword>
<name>A0A397HVS0_ASPTH</name>
<organism evidence="2 3">
    <name type="scientific">Aspergillus thermomutatus</name>
    <name type="common">Neosartorya pseudofischeri</name>
    <dbReference type="NCBI Taxonomy" id="41047"/>
    <lineage>
        <taxon>Eukaryota</taxon>
        <taxon>Fungi</taxon>
        <taxon>Dikarya</taxon>
        <taxon>Ascomycota</taxon>
        <taxon>Pezizomycotina</taxon>
        <taxon>Eurotiomycetes</taxon>
        <taxon>Eurotiomycetidae</taxon>
        <taxon>Eurotiales</taxon>
        <taxon>Aspergillaceae</taxon>
        <taxon>Aspergillus</taxon>
        <taxon>Aspergillus subgen. Fumigati</taxon>
    </lineage>
</organism>
<proteinExistence type="predicted"/>
<feature type="transmembrane region" description="Helical" evidence="1">
    <location>
        <begin position="200"/>
        <end position="220"/>
    </location>
</feature>
<dbReference type="EMBL" id="NKHU02000007">
    <property type="protein sequence ID" value="RHZ67315.1"/>
    <property type="molecule type" value="Genomic_DNA"/>
</dbReference>